<feature type="transmembrane region" description="Helical" evidence="1">
    <location>
        <begin position="83"/>
        <end position="108"/>
    </location>
</feature>
<keyword evidence="1" id="KW-0812">Transmembrane</keyword>
<feature type="transmembrane region" description="Helical" evidence="1">
    <location>
        <begin position="42"/>
        <end position="63"/>
    </location>
</feature>
<name>A0AA96WGZ8_9CYAN</name>
<feature type="transmembrane region" description="Helical" evidence="1">
    <location>
        <begin position="9"/>
        <end position="30"/>
    </location>
</feature>
<dbReference type="RefSeq" id="WP_316432083.1">
    <property type="nucleotide sequence ID" value="NZ_CP053586.1"/>
</dbReference>
<dbReference type="AlphaFoldDB" id="A0AA96WGZ8"/>
<dbReference type="EMBL" id="CP053586">
    <property type="protein sequence ID" value="WNZ25897.1"/>
    <property type="molecule type" value="Genomic_DNA"/>
</dbReference>
<reference evidence="2" key="1">
    <citation type="submission" date="2020-05" db="EMBL/GenBank/DDBJ databases">
        <authorList>
            <person name="Zhu T."/>
            <person name="Keshari N."/>
            <person name="Lu X."/>
        </authorList>
    </citation>
    <scope>NUCLEOTIDE SEQUENCE</scope>
    <source>
        <strain evidence="2">NK1-12</strain>
    </source>
</reference>
<protein>
    <submittedName>
        <fullName evidence="2">Uncharacterized protein</fullName>
    </submittedName>
</protein>
<keyword evidence="1" id="KW-1133">Transmembrane helix</keyword>
<keyword evidence="1" id="KW-0472">Membrane</keyword>
<accession>A0AA96WGZ8</accession>
<evidence type="ECO:0000313" key="2">
    <source>
        <dbReference type="EMBL" id="WNZ25897.1"/>
    </source>
</evidence>
<organism evidence="2">
    <name type="scientific">Leptolyngbya sp. NK1-12</name>
    <dbReference type="NCBI Taxonomy" id="2547451"/>
    <lineage>
        <taxon>Bacteria</taxon>
        <taxon>Bacillati</taxon>
        <taxon>Cyanobacteriota</taxon>
        <taxon>Cyanophyceae</taxon>
        <taxon>Leptolyngbyales</taxon>
        <taxon>Leptolyngbyaceae</taxon>
        <taxon>Leptolyngbya group</taxon>
        <taxon>Leptolyngbya</taxon>
    </lineage>
</organism>
<sequence>MSDLARKDLFVCLGIWLALEIVCFAILPALHLGQTRSSLQGWFLLSVLMGMGGASLMAASTQLDQFFQFQQEIGRQNQMLRSLLVAVVSWLGLIGIGFPLLVGSLQVFGKVFELLKS</sequence>
<evidence type="ECO:0000256" key="1">
    <source>
        <dbReference type="SAM" id="Phobius"/>
    </source>
</evidence>
<proteinExistence type="predicted"/>
<gene>
    <name evidence="2" type="ORF">HJG54_25760</name>
</gene>